<feature type="transmembrane region" description="Helical" evidence="7">
    <location>
        <begin position="271"/>
        <end position="298"/>
    </location>
</feature>
<evidence type="ECO:0000313" key="11">
    <source>
        <dbReference type="Proteomes" id="UP000095237"/>
    </source>
</evidence>
<comment type="similarity">
    <text evidence="2">Belongs to the ABC-4 integral membrane protein family. LolC/E subfamily.</text>
</comment>
<proteinExistence type="inferred from homology"/>
<dbReference type="InterPro" id="IPR003838">
    <property type="entry name" value="ABC3_permease_C"/>
</dbReference>
<dbReference type="PANTHER" id="PTHR30489">
    <property type="entry name" value="LIPOPROTEIN-RELEASING SYSTEM TRANSMEMBRANE PROTEIN LOLE"/>
    <property type="match status" value="1"/>
</dbReference>
<evidence type="ECO:0000256" key="4">
    <source>
        <dbReference type="ARBA" id="ARBA00022692"/>
    </source>
</evidence>
<dbReference type="InterPro" id="IPR025857">
    <property type="entry name" value="MacB_PCD"/>
</dbReference>
<sequence>MSMLSVEFFIAFRHLKAKRRGFFPLITTFIAVGGTTLGVAALVVTLAVMSGFQSDIRNKILGIQPHMVLVRIDGEPFKDYLKIEDKIKTNIDVLGISPFIYRQGIIRGLDLSASLIIKSVDYRNENNMLGLSKQIMVSDMSFNGEKIGEKSIILGSELAKNIAVSAGDKVILMFPSNFGSIPKMFEFTVSAVIQSGMYDFDSSLGFIDLEEGQKLFSMQNEITGFDIHINNFDKAVMTATLLQKDLSYPYRVKTWIEMNKNLFAALKLEKIMMFLILGLIILVAAFNIISNLLLLSVQKSKEIGIMSAMGFSKFSISKIFFYEGLIVGSSGIVLGVMSGLAVSFLLKYFNIFKLPKGIYYVDKLPIAVIPADIIMIVTCAFIITVTAGIYPAYQVSKLEPLEAIRYG</sequence>
<keyword evidence="5 7" id="KW-1133">Transmembrane helix</keyword>
<evidence type="ECO:0000259" key="9">
    <source>
        <dbReference type="Pfam" id="PF12704"/>
    </source>
</evidence>
<dbReference type="PANTHER" id="PTHR30489:SF0">
    <property type="entry name" value="LIPOPROTEIN-RELEASING SYSTEM TRANSMEMBRANE PROTEIN LOLE"/>
    <property type="match status" value="1"/>
</dbReference>
<reference evidence="10 11" key="1">
    <citation type="submission" date="2015-11" db="EMBL/GenBank/DDBJ databases">
        <title>Evidence for parallel genomic evolution in an endosymbiosis of termite gut flagellates.</title>
        <authorList>
            <person name="Zheng H."/>
        </authorList>
    </citation>
    <scope>NUCLEOTIDE SEQUENCE [LARGE SCALE GENOMIC DNA]</scope>
    <source>
        <strain evidence="10 11">CET450</strain>
    </source>
</reference>
<dbReference type="EMBL" id="LNVX01000291">
    <property type="protein sequence ID" value="OEG70764.1"/>
    <property type="molecule type" value="Genomic_DNA"/>
</dbReference>
<keyword evidence="3" id="KW-1003">Cell membrane</keyword>
<dbReference type="Proteomes" id="UP000095237">
    <property type="component" value="Unassembled WGS sequence"/>
</dbReference>
<gene>
    <name evidence="10" type="ORF">ATZ36_17480</name>
</gene>
<feature type="transmembrane region" description="Helical" evidence="7">
    <location>
        <begin position="21"/>
        <end position="49"/>
    </location>
</feature>
<evidence type="ECO:0000256" key="6">
    <source>
        <dbReference type="ARBA" id="ARBA00023136"/>
    </source>
</evidence>
<dbReference type="AlphaFoldDB" id="A0A1E5IK06"/>
<protein>
    <submittedName>
        <fullName evidence="10">Uncharacterized protein</fullName>
    </submittedName>
</protein>
<name>A0A1E5IK06_ENDTX</name>
<evidence type="ECO:0000259" key="8">
    <source>
        <dbReference type="Pfam" id="PF02687"/>
    </source>
</evidence>
<evidence type="ECO:0000256" key="1">
    <source>
        <dbReference type="ARBA" id="ARBA00004651"/>
    </source>
</evidence>
<evidence type="ECO:0000256" key="7">
    <source>
        <dbReference type="SAM" id="Phobius"/>
    </source>
</evidence>
<organism evidence="10 11">
    <name type="scientific">Endomicrobium trichonymphae</name>
    <dbReference type="NCBI Taxonomy" id="1408204"/>
    <lineage>
        <taxon>Bacteria</taxon>
        <taxon>Pseudomonadati</taxon>
        <taxon>Elusimicrobiota</taxon>
        <taxon>Endomicrobiia</taxon>
        <taxon>Endomicrobiales</taxon>
        <taxon>Endomicrobiaceae</taxon>
        <taxon>Candidatus Endomicrobiellum</taxon>
    </lineage>
</organism>
<dbReference type="GO" id="GO:0044874">
    <property type="term" value="P:lipoprotein localization to outer membrane"/>
    <property type="evidence" value="ECO:0007669"/>
    <property type="project" value="TreeGrafter"/>
</dbReference>
<evidence type="ECO:0000256" key="5">
    <source>
        <dbReference type="ARBA" id="ARBA00022989"/>
    </source>
</evidence>
<feature type="domain" description="MacB-like periplasmic core" evidence="9">
    <location>
        <begin position="28"/>
        <end position="216"/>
    </location>
</feature>
<feature type="domain" description="ABC3 transporter permease C-terminal" evidence="8">
    <location>
        <begin position="275"/>
        <end position="400"/>
    </location>
</feature>
<evidence type="ECO:0000256" key="2">
    <source>
        <dbReference type="ARBA" id="ARBA00005236"/>
    </source>
</evidence>
<comment type="caution">
    <text evidence="10">The sequence shown here is derived from an EMBL/GenBank/DDBJ whole genome shotgun (WGS) entry which is preliminary data.</text>
</comment>
<accession>A0A1E5IK06</accession>
<dbReference type="Pfam" id="PF12704">
    <property type="entry name" value="MacB_PCD"/>
    <property type="match status" value="1"/>
</dbReference>
<evidence type="ECO:0000256" key="3">
    <source>
        <dbReference type="ARBA" id="ARBA00022475"/>
    </source>
</evidence>
<evidence type="ECO:0000313" key="10">
    <source>
        <dbReference type="EMBL" id="OEG70764.1"/>
    </source>
</evidence>
<keyword evidence="6 7" id="KW-0472">Membrane</keyword>
<dbReference type="InterPro" id="IPR051447">
    <property type="entry name" value="Lipoprotein-release_system"/>
</dbReference>
<dbReference type="Pfam" id="PF02687">
    <property type="entry name" value="FtsX"/>
    <property type="match status" value="1"/>
</dbReference>
<comment type="subcellular location">
    <subcellularLocation>
        <location evidence="1">Cell membrane</location>
        <topology evidence="1">Multi-pass membrane protein</topology>
    </subcellularLocation>
</comment>
<dbReference type="GO" id="GO:0098797">
    <property type="term" value="C:plasma membrane protein complex"/>
    <property type="evidence" value="ECO:0007669"/>
    <property type="project" value="TreeGrafter"/>
</dbReference>
<keyword evidence="4 7" id="KW-0812">Transmembrane</keyword>
<keyword evidence="11" id="KW-1185">Reference proteome</keyword>
<feature type="transmembrane region" description="Helical" evidence="7">
    <location>
        <begin position="319"/>
        <end position="346"/>
    </location>
</feature>
<feature type="transmembrane region" description="Helical" evidence="7">
    <location>
        <begin position="366"/>
        <end position="390"/>
    </location>
</feature>